<evidence type="ECO:0000313" key="1">
    <source>
        <dbReference type="EMBL" id="MBB4984600.1"/>
    </source>
</evidence>
<reference evidence="1 2" key="1">
    <citation type="submission" date="2020-08" db="EMBL/GenBank/DDBJ databases">
        <title>Genomic Encyclopedia of Type Strains, Phase III (KMG-III): the genomes of soil and plant-associated and newly described type strains.</title>
        <authorList>
            <person name="Whitman W."/>
        </authorList>
    </citation>
    <scope>NUCLEOTIDE SEQUENCE [LARGE SCALE GENOMIC DNA]</scope>
    <source>
        <strain evidence="1 2">SFB5A</strain>
    </source>
</reference>
<protein>
    <submittedName>
        <fullName evidence="1">Uncharacterized protein</fullName>
    </submittedName>
</protein>
<dbReference type="InterPro" id="IPR049979">
    <property type="entry name" value="Cys_resp_CS_actino"/>
</dbReference>
<accession>A0A7W7U6N4</accession>
<dbReference type="EMBL" id="JACHJY010000008">
    <property type="protein sequence ID" value="MBB4984600.1"/>
    <property type="molecule type" value="Genomic_DNA"/>
</dbReference>
<name>A0A7W7U6N4_9ACTN</name>
<proteinExistence type="predicted"/>
<dbReference type="AlphaFoldDB" id="A0A7W7U6N4"/>
<sequence>MHARHVPGALRAPLALTRRRHIDLARVAGTGCR</sequence>
<dbReference type="NCBIfam" id="NF042934">
    <property type="entry name" value="cis_reg_atten"/>
    <property type="match status" value="1"/>
</dbReference>
<organism evidence="1 2">
    <name type="scientific">Streptomyces nymphaeiformis</name>
    <dbReference type="NCBI Taxonomy" id="2663842"/>
    <lineage>
        <taxon>Bacteria</taxon>
        <taxon>Bacillati</taxon>
        <taxon>Actinomycetota</taxon>
        <taxon>Actinomycetes</taxon>
        <taxon>Kitasatosporales</taxon>
        <taxon>Streptomycetaceae</taxon>
        <taxon>Streptomyces</taxon>
    </lineage>
</organism>
<dbReference type="RefSeq" id="WP_312883321.1">
    <property type="nucleotide sequence ID" value="NZ_JACHJY010000008.1"/>
</dbReference>
<dbReference type="Proteomes" id="UP000582643">
    <property type="component" value="Unassembled WGS sequence"/>
</dbReference>
<comment type="caution">
    <text evidence="1">The sequence shown here is derived from an EMBL/GenBank/DDBJ whole genome shotgun (WGS) entry which is preliminary data.</text>
</comment>
<evidence type="ECO:0000313" key="2">
    <source>
        <dbReference type="Proteomes" id="UP000582643"/>
    </source>
</evidence>
<gene>
    <name evidence="1" type="ORF">GGE06_005546</name>
</gene>
<keyword evidence="2" id="KW-1185">Reference proteome</keyword>